<keyword evidence="8 14" id="KW-0378">Hydrolase</keyword>
<dbReference type="SUPFAM" id="SSF54076">
    <property type="entry name" value="RNase A-like"/>
    <property type="match status" value="1"/>
</dbReference>
<comment type="function">
    <text evidence="13">Cleaves preferentially after uridine bases. Has antimicrobial activity against uropathogenic E.coli (UPEC). Probably contributes to urinary tract sterility.</text>
</comment>
<evidence type="ECO:0000259" key="15">
    <source>
        <dbReference type="SMART" id="SM00092"/>
    </source>
</evidence>
<dbReference type="GO" id="GO:0004519">
    <property type="term" value="F:endonuclease activity"/>
    <property type="evidence" value="ECO:0007669"/>
    <property type="project" value="UniProtKB-KW"/>
</dbReference>
<evidence type="ECO:0000256" key="7">
    <source>
        <dbReference type="ARBA" id="ARBA00022759"/>
    </source>
</evidence>
<keyword evidence="9" id="KW-0044">Antibiotic</keyword>
<dbReference type="PRINTS" id="PR00794">
    <property type="entry name" value="RIBONUCLEASE"/>
</dbReference>
<dbReference type="InterPro" id="IPR023411">
    <property type="entry name" value="RNaseA_AS"/>
</dbReference>
<keyword evidence="11" id="KW-0873">Pyrrolidone carboxylic acid</keyword>
<dbReference type="SMART" id="SM00092">
    <property type="entry name" value="RNAse_Pc"/>
    <property type="match status" value="1"/>
</dbReference>
<evidence type="ECO:0000256" key="12">
    <source>
        <dbReference type="ARBA" id="ARBA00040186"/>
    </source>
</evidence>
<evidence type="ECO:0000256" key="3">
    <source>
        <dbReference type="ARBA" id="ARBA00022525"/>
    </source>
</evidence>
<keyword evidence="17" id="KW-1185">Reference proteome</keyword>
<organism evidence="16 17">
    <name type="scientific">Myotis brandtii</name>
    <name type="common">Brandt's bat</name>
    <dbReference type="NCBI Taxonomy" id="109478"/>
    <lineage>
        <taxon>Eukaryota</taxon>
        <taxon>Metazoa</taxon>
        <taxon>Chordata</taxon>
        <taxon>Craniata</taxon>
        <taxon>Vertebrata</taxon>
        <taxon>Euteleostomi</taxon>
        <taxon>Mammalia</taxon>
        <taxon>Eutheria</taxon>
        <taxon>Laurasiatheria</taxon>
        <taxon>Chiroptera</taxon>
        <taxon>Yangochiroptera</taxon>
        <taxon>Vespertilionidae</taxon>
        <taxon>Myotis</taxon>
    </lineage>
</organism>
<comment type="similarity">
    <text evidence="2 14">Belongs to the pancreatic ribonuclease family.</text>
</comment>
<accession>S7NUN6</accession>
<proteinExistence type="inferred from homology"/>
<evidence type="ECO:0000256" key="11">
    <source>
        <dbReference type="ARBA" id="ARBA00023283"/>
    </source>
</evidence>
<keyword evidence="5 14" id="KW-0540">Nuclease</keyword>
<dbReference type="AlphaFoldDB" id="S7NUN6"/>
<name>S7NUN6_MYOBR</name>
<evidence type="ECO:0000256" key="2">
    <source>
        <dbReference type="ARBA" id="ARBA00005600"/>
    </source>
</evidence>
<dbReference type="Gene3D" id="3.10.130.10">
    <property type="entry name" value="Ribonuclease A-like domain"/>
    <property type="match status" value="1"/>
</dbReference>
<evidence type="ECO:0000256" key="6">
    <source>
        <dbReference type="ARBA" id="ARBA00022729"/>
    </source>
</evidence>
<evidence type="ECO:0000313" key="16">
    <source>
        <dbReference type="EMBL" id="EPQ20741.1"/>
    </source>
</evidence>
<comment type="subcellular location">
    <subcellularLocation>
        <location evidence="1">Secreted</location>
    </subcellularLocation>
</comment>
<evidence type="ECO:0000256" key="1">
    <source>
        <dbReference type="ARBA" id="ARBA00004613"/>
    </source>
</evidence>
<sequence>MTQPWCKELNTFIHENNSTINSICSNRSIPCKDGRMNCHEGEVRITECRNIGKTMPPCSYKATASTRNVTIACDENHKGALVPVHFDR</sequence>
<keyword evidence="6" id="KW-0732">Signal</keyword>
<gene>
    <name evidence="16" type="ORF">D623_10000021</name>
</gene>
<evidence type="ECO:0000256" key="14">
    <source>
        <dbReference type="RuleBase" id="RU000651"/>
    </source>
</evidence>
<dbReference type="InterPro" id="IPR036816">
    <property type="entry name" value="RNaseA-like_dom_sf"/>
</dbReference>
<dbReference type="Pfam" id="PF00074">
    <property type="entry name" value="RnaseA"/>
    <property type="match status" value="1"/>
</dbReference>
<dbReference type="InterPro" id="IPR001427">
    <property type="entry name" value="RNaseA"/>
</dbReference>
<keyword evidence="7 14" id="KW-0255">Endonuclease</keyword>
<evidence type="ECO:0000256" key="10">
    <source>
        <dbReference type="ARBA" id="ARBA00023157"/>
    </source>
</evidence>
<evidence type="ECO:0000313" key="17">
    <source>
        <dbReference type="Proteomes" id="UP000052978"/>
    </source>
</evidence>
<dbReference type="PROSITE" id="PS00127">
    <property type="entry name" value="RNASE_PANCREATIC"/>
    <property type="match status" value="1"/>
</dbReference>
<keyword evidence="10" id="KW-1015">Disulfide bond</keyword>
<keyword evidence="4" id="KW-0929">Antimicrobial</keyword>
<dbReference type="Proteomes" id="UP000052978">
    <property type="component" value="Unassembled WGS sequence"/>
</dbReference>
<feature type="domain" description="Ribonuclease A-domain" evidence="15">
    <location>
        <begin position="1"/>
        <end position="88"/>
    </location>
</feature>
<dbReference type="PANTHER" id="PTHR11437:SF53">
    <property type="entry name" value="RIBONUCLEASE 4"/>
    <property type="match status" value="1"/>
</dbReference>
<dbReference type="GO" id="GO:0050830">
    <property type="term" value="P:defense response to Gram-positive bacterium"/>
    <property type="evidence" value="ECO:0007669"/>
    <property type="project" value="TreeGrafter"/>
</dbReference>
<evidence type="ECO:0000256" key="9">
    <source>
        <dbReference type="ARBA" id="ARBA00023022"/>
    </source>
</evidence>
<dbReference type="GO" id="GO:0003676">
    <property type="term" value="F:nucleic acid binding"/>
    <property type="evidence" value="ECO:0007669"/>
    <property type="project" value="InterPro"/>
</dbReference>
<evidence type="ECO:0000256" key="13">
    <source>
        <dbReference type="ARBA" id="ARBA00045536"/>
    </source>
</evidence>
<dbReference type="PANTHER" id="PTHR11437">
    <property type="entry name" value="RIBONUCLEASE"/>
    <property type="match status" value="1"/>
</dbReference>
<dbReference type="EMBL" id="KE313550">
    <property type="protein sequence ID" value="EPQ20741.1"/>
    <property type="molecule type" value="Genomic_DNA"/>
</dbReference>
<dbReference type="GO" id="GO:0005576">
    <property type="term" value="C:extracellular region"/>
    <property type="evidence" value="ECO:0007669"/>
    <property type="project" value="UniProtKB-SubCell"/>
</dbReference>
<evidence type="ECO:0000256" key="4">
    <source>
        <dbReference type="ARBA" id="ARBA00022529"/>
    </source>
</evidence>
<protein>
    <recommendedName>
        <fullName evidence="12">Ribonuclease 4</fullName>
    </recommendedName>
</protein>
<dbReference type="InterPro" id="IPR023412">
    <property type="entry name" value="RNaseA_domain"/>
</dbReference>
<reference evidence="16 17" key="1">
    <citation type="journal article" date="2013" name="Nat. Commun.">
        <title>Genome analysis reveals insights into physiology and longevity of the Brandt's bat Myotis brandtii.</title>
        <authorList>
            <person name="Seim I."/>
            <person name="Fang X."/>
            <person name="Xiong Z."/>
            <person name="Lobanov A.V."/>
            <person name="Huang Z."/>
            <person name="Ma S."/>
            <person name="Feng Y."/>
            <person name="Turanov A.A."/>
            <person name="Zhu Y."/>
            <person name="Lenz T.L."/>
            <person name="Gerashchenko M.V."/>
            <person name="Fan D."/>
            <person name="Hee Yim S."/>
            <person name="Yao X."/>
            <person name="Jordan D."/>
            <person name="Xiong Y."/>
            <person name="Ma Y."/>
            <person name="Lyapunov A.N."/>
            <person name="Chen G."/>
            <person name="Kulakova O.I."/>
            <person name="Sun Y."/>
            <person name="Lee S.G."/>
            <person name="Bronson R.T."/>
            <person name="Moskalev A.A."/>
            <person name="Sunyaev S.R."/>
            <person name="Zhang G."/>
            <person name="Krogh A."/>
            <person name="Wang J."/>
            <person name="Gladyshev V.N."/>
        </authorList>
    </citation>
    <scope>NUCLEOTIDE SEQUENCE [LARGE SCALE GENOMIC DNA]</scope>
</reference>
<keyword evidence="3" id="KW-0964">Secreted</keyword>
<dbReference type="GO" id="GO:0004540">
    <property type="term" value="F:RNA nuclease activity"/>
    <property type="evidence" value="ECO:0007669"/>
    <property type="project" value="TreeGrafter"/>
</dbReference>
<evidence type="ECO:0000256" key="5">
    <source>
        <dbReference type="ARBA" id="ARBA00022722"/>
    </source>
</evidence>
<evidence type="ECO:0000256" key="8">
    <source>
        <dbReference type="ARBA" id="ARBA00022801"/>
    </source>
</evidence>
<dbReference type="GO" id="GO:0016787">
    <property type="term" value="F:hydrolase activity"/>
    <property type="evidence" value="ECO:0007669"/>
    <property type="project" value="UniProtKB-KW"/>
</dbReference>